<keyword evidence="1" id="KW-1133">Transmembrane helix</keyword>
<evidence type="ECO:0000313" key="2">
    <source>
        <dbReference type="EMBL" id="KAH8027836.1"/>
    </source>
</evidence>
<dbReference type="AlphaFoldDB" id="A0A9J6E0L3"/>
<protein>
    <submittedName>
        <fullName evidence="2">Uncharacterized protein</fullName>
    </submittedName>
</protein>
<gene>
    <name evidence="2" type="ORF">HPB51_010482</name>
</gene>
<reference evidence="2" key="1">
    <citation type="journal article" date="2020" name="Cell">
        <title>Large-Scale Comparative Analyses of Tick Genomes Elucidate Their Genetic Diversity and Vector Capacities.</title>
        <authorList>
            <consortium name="Tick Genome and Microbiome Consortium (TIGMIC)"/>
            <person name="Jia N."/>
            <person name="Wang J."/>
            <person name="Shi W."/>
            <person name="Du L."/>
            <person name="Sun Y."/>
            <person name="Zhan W."/>
            <person name="Jiang J.F."/>
            <person name="Wang Q."/>
            <person name="Zhang B."/>
            <person name="Ji P."/>
            <person name="Bell-Sakyi L."/>
            <person name="Cui X.M."/>
            <person name="Yuan T.T."/>
            <person name="Jiang B.G."/>
            <person name="Yang W.F."/>
            <person name="Lam T.T."/>
            <person name="Chang Q.C."/>
            <person name="Ding S.J."/>
            <person name="Wang X.J."/>
            <person name="Zhu J.G."/>
            <person name="Ruan X.D."/>
            <person name="Zhao L."/>
            <person name="Wei J.T."/>
            <person name="Ye R.Z."/>
            <person name="Que T.C."/>
            <person name="Du C.H."/>
            <person name="Zhou Y.H."/>
            <person name="Cheng J.X."/>
            <person name="Dai P.F."/>
            <person name="Guo W.B."/>
            <person name="Han X.H."/>
            <person name="Huang E.J."/>
            <person name="Li L.F."/>
            <person name="Wei W."/>
            <person name="Gao Y.C."/>
            <person name="Liu J.Z."/>
            <person name="Shao H.Z."/>
            <person name="Wang X."/>
            <person name="Wang C.C."/>
            <person name="Yang T.C."/>
            <person name="Huo Q.B."/>
            <person name="Li W."/>
            <person name="Chen H.Y."/>
            <person name="Chen S.E."/>
            <person name="Zhou L.G."/>
            <person name="Ni X.B."/>
            <person name="Tian J.H."/>
            <person name="Sheng Y."/>
            <person name="Liu T."/>
            <person name="Pan Y.S."/>
            <person name="Xia L.Y."/>
            <person name="Li J."/>
            <person name="Zhao F."/>
            <person name="Cao W.C."/>
        </authorList>
    </citation>
    <scope>NUCLEOTIDE SEQUENCE</scope>
    <source>
        <strain evidence="2">Rmic-2018</strain>
    </source>
</reference>
<sequence>METLSFVWGYGVDRLLFDVRFMEQGTLSNYWIRCWSLWTPCVLLGVLVATFVTLQDFVDDLASNYNVQAKFACQFLLVGMLAGVPVLTMEWLMENNLVTRPALLRYASRFIRLGNYSESESGEAPLRRLKHGSRSPP</sequence>
<dbReference type="Proteomes" id="UP000821866">
    <property type="component" value="Chromosome 4"/>
</dbReference>
<feature type="transmembrane region" description="Helical" evidence="1">
    <location>
        <begin position="74"/>
        <end position="93"/>
    </location>
</feature>
<keyword evidence="3" id="KW-1185">Reference proteome</keyword>
<organism evidence="2 3">
    <name type="scientific">Rhipicephalus microplus</name>
    <name type="common">Cattle tick</name>
    <name type="synonym">Boophilus microplus</name>
    <dbReference type="NCBI Taxonomy" id="6941"/>
    <lineage>
        <taxon>Eukaryota</taxon>
        <taxon>Metazoa</taxon>
        <taxon>Ecdysozoa</taxon>
        <taxon>Arthropoda</taxon>
        <taxon>Chelicerata</taxon>
        <taxon>Arachnida</taxon>
        <taxon>Acari</taxon>
        <taxon>Parasitiformes</taxon>
        <taxon>Ixodida</taxon>
        <taxon>Ixodoidea</taxon>
        <taxon>Ixodidae</taxon>
        <taxon>Rhipicephalinae</taxon>
        <taxon>Rhipicephalus</taxon>
        <taxon>Boophilus</taxon>
    </lineage>
</organism>
<evidence type="ECO:0000256" key="1">
    <source>
        <dbReference type="SAM" id="Phobius"/>
    </source>
</evidence>
<feature type="transmembrane region" description="Helical" evidence="1">
    <location>
        <begin position="30"/>
        <end position="54"/>
    </location>
</feature>
<proteinExistence type="predicted"/>
<keyword evidence="1" id="KW-0812">Transmembrane</keyword>
<keyword evidence="1" id="KW-0472">Membrane</keyword>
<accession>A0A9J6E0L3</accession>
<name>A0A9J6E0L3_RHIMP</name>
<dbReference type="InterPro" id="IPR037272">
    <property type="entry name" value="SNS_sf"/>
</dbReference>
<dbReference type="EMBL" id="JABSTU010000006">
    <property type="protein sequence ID" value="KAH8027836.1"/>
    <property type="molecule type" value="Genomic_DNA"/>
</dbReference>
<dbReference type="SUPFAM" id="SSF161070">
    <property type="entry name" value="SNF-like"/>
    <property type="match status" value="1"/>
</dbReference>
<comment type="caution">
    <text evidence="2">The sequence shown here is derived from an EMBL/GenBank/DDBJ whole genome shotgun (WGS) entry which is preliminary data.</text>
</comment>
<reference evidence="2" key="2">
    <citation type="submission" date="2021-09" db="EMBL/GenBank/DDBJ databases">
        <authorList>
            <person name="Jia N."/>
            <person name="Wang J."/>
            <person name="Shi W."/>
            <person name="Du L."/>
            <person name="Sun Y."/>
            <person name="Zhan W."/>
            <person name="Jiang J."/>
            <person name="Wang Q."/>
            <person name="Zhang B."/>
            <person name="Ji P."/>
            <person name="Sakyi L.B."/>
            <person name="Cui X."/>
            <person name="Yuan T."/>
            <person name="Jiang B."/>
            <person name="Yang W."/>
            <person name="Lam T.T.-Y."/>
            <person name="Chang Q."/>
            <person name="Ding S."/>
            <person name="Wang X."/>
            <person name="Zhu J."/>
            <person name="Ruan X."/>
            <person name="Zhao L."/>
            <person name="Wei J."/>
            <person name="Que T."/>
            <person name="Du C."/>
            <person name="Cheng J."/>
            <person name="Dai P."/>
            <person name="Han X."/>
            <person name="Huang E."/>
            <person name="Gao Y."/>
            <person name="Liu J."/>
            <person name="Shao H."/>
            <person name="Ye R."/>
            <person name="Li L."/>
            <person name="Wei W."/>
            <person name="Wang X."/>
            <person name="Wang C."/>
            <person name="Huo Q."/>
            <person name="Li W."/>
            <person name="Guo W."/>
            <person name="Chen H."/>
            <person name="Chen S."/>
            <person name="Zhou L."/>
            <person name="Zhou L."/>
            <person name="Ni X."/>
            <person name="Tian J."/>
            <person name="Zhou Y."/>
            <person name="Sheng Y."/>
            <person name="Liu T."/>
            <person name="Pan Y."/>
            <person name="Xia L."/>
            <person name="Li J."/>
            <person name="Zhao F."/>
            <person name="Cao W."/>
        </authorList>
    </citation>
    <scope>NUCLEOTIDE SEQUENCE</scope>
    <source>
        <strain evidence="2">Rmic-2018</strain>
        <tissue evidence="2">Larvae</tissue>
    </source>
</reference>
<evidence type="ECO:0000313" key="3">
    <source>
        <dbReference type="Proteomes" id="UP000821866"/>
    </source>
</evidence>